<dbReference type="InterPro" id="IPR036390">
    <property type="entry name" value="WH_DNA-bd_sf"/>
</dbReference>
<dbReference type="GO" id="GO:0003677">
    <property type="term" value="F:DNA binding"/>
    <property type="evidence" value="ECO:0007669"/>
    <property type="project" value="UniProtKB-KW"/>
</dbReference>
<dbReference type="Pfam" id="PF03965">
    <property type="entry name" value="Penicillinase_R"/>
    <property type="match status" value="1"/>
</dbReference>
<dbReference type="Proteomes" id="UP000199305">
    <property type="component" value="Unassembled WGS sequence"/>
</dbReference>
<dbReference type="InterPro" id="IPR005650">
    <property type="entry name" value="BlaI_family"/>
</dbReference>
<proteinExistence type="inferred from homology"/>
<accession>A0A1G8UBT0</accession>
<evidence type="ECO:0000256" key="1">
    <source>
        <dbReference type="ARBA" id="ARBA00011046"/>
    </source>
</evidence>
<reference evidence="6" key="1">
    <citation type="submission" date="2016-10" db="EMBL/GenBank/DDBJ databases">
        <authorList>
            <person name="Varghese N."/>
            <person name="Submissions S."/>
        </authorList>
    </citation>
    <scope>NUCLEOTIDE SEQUENCE [LARGE SCALE GENOMIC DNA]</scope>
    <source>
        <strain evidence="6">CGMCC 1.10658</strain>
    </source>
</reference>
<keyword evidence="2" id="KW-0805">Transcription regulation</keyword>
<dbReference type="AlphaFoldDB" id="A0A1G8UBT0"/>
<dbReference type="Gene3D" id="1.10.10.10">
    <property type="entry name" value="Winged helix-like DNA-binding domain superfamily/Winged helix DNA-binding domain"/>
    <property type="match status" value="1"/>
</dbReference>
<keyword evidence="6" id="KW-1185">Reference proteome</keyword>
<evidence type="ECO:0000256" key="2">
    <source>
        <dbReference type="ARBA" id="ARBA00023015"/>
    </source>
</evidence>
<dbReference type="GO" id="GO:0045892">
    <property type="term" value="P:negative regulation of DNA-templated transcription"/>
    <property type="evidence" value="ECO:0007669"/>
    <property type="project" value="InterPro"/>
</dbReference>
<dbReference type="RefSeq" id="WP_091506200.1">
    <property type="nucleotide sequence ID" value="NZ_FNFH01000001.1"/>
</dbReference>
<keyword evidence="3" id="KW-0238">DNA-binding</keyword>
<comment type="similarity">
    <text evidence="1">Belongs to the BlaI transcriptional regulatory family.</text>
</comment>
<dbReference type="InterPro" id="IPR036388">
    <property type="entry name" value="WH-like_DNA-bd_sf"/>
</dbReference>
<organism evidence="5 6">
    <name type="scientific">Microbulbifer yueqingensis</name>
    <dbReference type="NCBI Taxonomy" id="658219"/>
    <lineage>
        <taxon>Bacteria</taxon>
        <taxon>Pseudomonadati</taxon>
        <taxon>Pseudomonadota</taxon>
        <taxon>Gammaproteobacteria</taxon>
        <taxon>Cellvibrionales</taxon>
        <taxon>Microbulbiferaceae</taxon>
        <taxon>Microbulbifer</taxon>
    </lineage>
</organism>
<dbReference type="STRING" id="658219.SAMN05216212_0058"/>
<protein>
    <submittedName>
        <fullName evidence="5">Predicted transcriptional regulator</fullName>
    </submittedName>
</protein>
<evidence type="ECO:0000313" key="5">
    <source>
        <dbReference type="EMBL" id="SDJ51213.1"/>
    </source>
</evidence>
<gene>
    <name evidence="5" type="ORF">SAMN05216212_0058</name>
</gene>
<dbReference type="PIRSF" id="PIRSF019455">
    <property type="entry name" value="CopR_AtkY"/>
    <property type="match status" value="1"/>
</dbReference>
<evidence type="ECO:0000256" key="4">
    <source>
        <dbReference type="ARBA" id="ARBA00023163"/>
    </source>
</evidence>
<evidence type="ECO:0000313" key="6">
    <source>
        <dbReference type="Proteomes" id="UP000199305"/>
    </source>
</evidence>
<dbReference type="EMBL" id="FNFH01000001">
    <property type="protein sequence ID" value="SDJ51213.1"/>
    <property type="molecule type" value="Genomic_DNA"/>
</dbReference>
<name>A0A1G8UBT0_9GAMM</name>
<keyword evidence="4" id="KW-0804">Transcription</keyword>
<evidence type="ECO:0000256" key="3">
    <source>
        <dbReference type="ARBA" id="ARBA00023125"/>
    </source>
</evidence>
<dbReference type="SUPFAM" id="SSF46785">
    <property type="entry name" value="Winged helix' DNA-binding domain"/>
    <property type="match status" value="1"/>
</dbReference>
<dbReference type="OrthoDB" id="2989615at2"/>
<sequence length="133" mass="14983">MNGPAKPTPALGDLEVAVLEIVWETPECSAKEVHERIGRQRGISLNTVQSTLERLHRKELLARGKRGHAYRYSACVERERLIASYIRETLGRFGGDAVASLAAFVDAAEDIDEASLARLEEELRKRRARKREE</sequence>